<gene>
    <name evidence="9" type="primary">alr</name>
    <name evidence="9" type="ORF">ENL21_08805</name>
</gene>
<dbReference type="InterPro" id="IPR029066">
    <property type="entry name" value="PLP-binding_barrel"/>
</dbReference>
<feature type="domain" description="Alanine racemase C-terminal" evidence="8">
    <location>
        <begin position="241"/>
        <end position="370"/>
    </location>
</feature>
<dbReference type="SUPFAM" id="SSF51419">
    <property type="entry name" value="PLP-binding barrel"/>
    <property type="match status" value="1"/>
</dbReference>
<comment type="function">
    <text evidence="5">Catalyzes the interconversion of L-alanine and D-alanine. May also act on other amino acids.</text>
</comment>
<dbReference type="Pfam" id="PF01168">
    <property type="entry name" value="Ala_racemase_N"/>
    <property type="match status" value="1"/>
</dbReference>
<dbReference type="InterPro" id="IPR000821">
    <property type="entry name" value="Ala_racemase"/>
</dbReference>
<comment type="cofactor">
    <cofactor evidence="2 5 6">
        <name>pyridoxal 5'-phosphate</name>
        <dbReference type="ChEBI" id="CHEBI:597326"/>
    </cofactor>
</comment>
<name>A0A7V5LJ82_CALAY</name>
<dbReference type="Gene3D" id="2.40.37.10">
    <property type="entry name" value="Lyase, Ornithine Decarboxylase, Chain A, domain 1"/>
    <property type="match status" value="1"/>
</dbReference>
<feature type="binding site" evidence="5 7">
    <location>
        <position position="310"/>
    </location>
    <ligand>
        <name>substrate</name>
    </ligand>
</feature>
<dbReference type="Gene3D" id="3.20.20.10">
    <property type="entry name" value="Alanine racemase"/>
    <property type="match status" value="1"/>
</dbReference>
<evidence type="ECO:0000256" key="2">
    <source>
        <dbReference type="ARBA" id="ARBA00001933"/>
    </source>
</evidence>
<dbReference type="EC" id="5.1.1.1" evidence="5"/>
<comment type="caution">
    <text evidence="9">The sequence shown here is derived from an EMBL/GenBank/DDBJ whole genome shotgun (WGS) entry which is preliminary data.</text>
</comment>
<dbReference type="PROSITE" id="PS00395">
    <property type="entry name" value="ALANINE_RACEMASE"/>
    <property type="match status" value="1"/>
</dbReference>
<dbReference type="CDD" id="cd00430">
    <property type="entry name" value="PLPDE_III_AR"/>
    <property type="match status" value="1"/>
</dbReference>
<dbReference type="NCBIfam" id="TIGR00492">
    <property type="entry name" value="alr"/>
    <property type="match status" value="1"/>
</dbReference>
<reference evidence="9" key="1">
    <citation type="journal article" date="2020" name="mSystems">
        <title>Genome- and Community-Level Interaction Insights into Carbon Utilization and Element Cycling Functions of Hydrothermarchaeota in Hydrothermal Sediment.</title>
        <authorList>
            <person name="Zhou Z."/>
            <person name="Liu Y."/>
            <person name="Xu W."/>
            <person name="Pan J."/>
            <person name="Luo Z.H."/>
            <person name="Li M."/>
        </authorList>
    </citation>
    <scope>NUCLEOTIDE SEQUENCE [LARGE SCALE GENOMIC DNA]</scope>
    <source>
        <strain evidence="9">HyVt-76</strain>
    </source>
</reference>
<dbReference type="GO" id="GO:0030632">
    <property type="term" value="P:D-alanine biosynthetic process"/>
    <property type="evidence" value="ECO:0007669"/>
    <property type="project" value="UniProtKB-UniRule"/>
</dbReference>
<dbReference type="GO" id="GO:0008784">
    <property type="term" value="F:alanine racemase activity"/>
    <property type="evidence" value="ECO:0007669"/>
    <property type="project" value="UniProtKB-UniRule"/>
</dbReference>
<dbReference type="InterPro" id="IPR009006">
    <property type="entry name" value="Ala_racemase/Decarboxylase_C"/>
</dbReference>
<evidence type="ECO:0000256" key="4">
    <source>
        <dbReference type="ARBA" id="ARBA00023235"/>
    </source>
</evidence>
<dbReference type="SMART" id="SM01005">
    <property type="entry name" value="Ala_racemase_C"/>
    <property type="match status" value="1"/>
</dbReference>
<evidence type="ECO:0000256" key="1">
    <source>
        <dbReference type="ARBA" id="ARBA00000316"/>
    </source>
</evidence>
<dbReference type="GO" id="GO:0005829">
    <property type="term" value="C:cytosol"/>
    <property type="evidence" value="ECO:0007669"/>
    <property type="project" value="TreeGrafter"/>
</dbReference>
<dbReference type="InterPro" id="IPR001608">
    <property type="entry name" value="Ala_racemase_N"/>
</dbReference>
<comment type="catalytic activity">
    <reaction evidence="1 5">
        <text>L-alanine = D-alanine</text>
        <dbReference type="Rhea" id="RHEA:20249"/>
        <dbReference type="ChEBI" id="CHEBI:57416"/>
        <dbReference type="ChEBI" id="CHEBI:57972"/>
        <dbReference type="EC" id="5.1.1.1"/>
    </reaction>
</comment>
<evidence type="ECO:0000256" key="6">
    <source>
        <dbReference type="PIRSR" id="PIRSR600821-50"/>
    </source>
</evidence>
<proteinExistence type="inferred from homology"/>
<dbReference type="AlphaFoldDB" id="A0A7V5LJ82"/>
<comment type="pathway">
    <text evidence="5">Amino-acid biosynthesis; D-alanine biosynthesis; D-alanine from L-alanine: step 1/1.</text>
</comment>
<feature type="active site" description="Proton acceptor; specific for D-alanine" evidence="5">
    <location>
        <position position="34"/>
    </location>
</feature>
<dbReference type="SUPFAM" id="SSF50621">
    <property type="entry name" value="Alanine racemase C-terminal domain-like"/>
    <property type="match status" value="1"/>
</dbReference>
<evidence type="ECO:0000256" key="3">
    <source>
        <dbReference type="ARBA" id="ARBA00022898"/>
    </source>
</evidence>
<feature type="binding site" evidence="5 7">
    <location>
        <position position="132"/>
    </location>
    <ligand>
        <name>substrate</name>
    </ligand>
</feature>
<evidence type="ECO:0000256" key="7">
    <source>
        <dbReference type="PIRSR" id="PIRSR600821-52"/>
    </source>
</evidence>
<dbReference type="Proteomes" id="UP000886111">
    <property type="component" value="Unassembled WGS sequence"/>
</dbReference>
<keyword evidence="3 5" id="KW-0663">Pyridoxal phosphate</keyword>
<dbReference type="PANTHER" id="PTHR30511">
    <property type="entry name" value="ALANINE RACEMASE"/>
    <property type="match status" value="1"/>
</dbReference>
<dbReference type="InterPro" id="IPR011079">
    <property type="entry name" value="Ala_racemase_C"/>
</dbReference>
<evidence type="ECO:0000256" key="5">
    <source>
        <dbReference type="HAMAP-Rule" id="MF_01201"/>
    </source>
</evidence>
<dbReference type="Pfam" id="PF00842">
    <property type="entry name" value="Ala_racemase_C"/>
    <property type="match status" value="1"/>
</dbReference>
<accession>A0A7V5LJ82</accession>
<sequence>MGPTRAYISHKNLVHNLQLIQNNVAPATVMGVVKADAYGHGSIEVARTLIAHGVNYLGVAFPEEGIELRKAGIDVPILVFGAHLPHFFPQFLDYNLDITLTDAGQLQPLRELCLKHKVQARVQIKIDTGMGRVGFIFEKDRDLIFQIIEEKAWQVVGIYSHLSSADEEDTHFTLEQIKKFQTIKEQINHRFPDLKPIYHLANSAAIMRFKESYFDMVRPGVMLYGNPPSPDFDLKWPLKEVMAFKSKITLIKKLPANQPVSYNRRYYTTQTTYIGLVPAGYADGYNRRFTNTGQVLIKGRRYPIVGTVCMDQFLVNLGPELKDVALGDEVVLFGQQGNEHIKIIEVARKLETIPYEITCWVSRRVPRIHLR</sequence>
<protein>
    <recommendedName>
        <fullName evidence="5">Alanine racemase</fullName>
        <ecNumber evidence="5">5.1.1.1</ecNumber>
    </recommendedName>
</protein>
<dbReference type="GO" id="GO:0030170">
    <property type="term" value="F:pyridoxal phosphate binding"/>
    <property type="evidence" value="ECO:0007669"/>
    <property type="project" value="UniProtKB-UniRule"/>
</dbReference>
<dbReference type="PRINTS" id="PR00992">
    <property type="entry name" value="ALARACEMASE"/>
</dbReference>
<comment type="similarity">
    <text evidence="5">Belongs to the alanine racemase family.</text>
</comment>
<feature type="active site" description="Proton acceptor; specific for L-alanine" evidence="5">
    <location>
        <position position="262"/>
    </location>
</feature>
<dbReference type="EMBL" id="DRTD01000655">
    <property type="protein sequence ID" value="HHE55868.1"/>
    <property type="molecule type" value="Genomic_DNA"/>
</dbReference>
<organism evidence="9">
    <name type="scientific">Caldithrix abyssi</name>
    <dbReference type="NCBI Taxonomy" id="187145"/>
    <lineage>
        <taxon>Bacteria</taxon>
        <taxon>Pseudomonadati</taxon>
        <taxon>Calditrichota</taxon>
        <taxon>Calditrichia</taxon>
        <taxon>Calditrichales</taxon>
        <taxon>Calditrichaceae</taxon>
        <taxon>Caldithrix</taxon>
    </lineage>
</organism>
<dbReference type="InterPro" id="IPR020622">
    <property type="entry name" value="Ala_racemase_pyridoxalP-BS"/>
</dbReference>
<keyword evidence="4 5" id="KW-0413">Isomerase</keyword>
<dbReference type="PANTHER" id="PTHR30511:SF0">
    <property type="entry name" value="ALANINE RACEMASE, CATABOLIC-RELATED"/>
    <property type="match status" value="1"/>
</dbReference>
<feature type="modified residue" description="N6-(pyridoxal phosphate)lysine" evidence="5 6">
    <location>
        <position position="34"/>
    </location>
</feature>
<dbReference type="HAMAP" id="MF_01201">
    <property type="entry name" value="Ala_racemase"/>
    <property type="match status" value="1"/>
</dbReference>
<dbReference type="UniPathway" id="UPA00042">
    <property type="reaction ID" value="UER00497"/>
</dbReference>
<dbReference type="FunFam" id="3.20.20.10:FF:000002">
    <property type="entry name" value="Alanine racemase"/>
    <property type="match status" value="1"/>
</dbReference>
<evidence type="ECO:0000259" key="8">
    <source>
        <dbReference type="SMART" id="SM01005"/>
    </source>
</evidence>
<evidence type="ECO:0000313" key="9">
    <source>
        <dbReference type="EMBL" id="HHE55868.1"/>
    </source>
</evidence>